<sequence>MVHPSEASRLGMEVHPRPVPTSTRSPSVSWHPLLQSASEEALAMARSASFALPDRSAASPTRGATGHQTPPVCCRSPNAGHMHFPKATSFISLRTINNENVKRVEATEEKITKRLPQNRDRGVRVENPKTSPRLGTGEGKTRPPPLQLTSLTTPPTELPAQLAAEYEEEDEVIGEGAFAVVRRLRHRRTQSLVALKVVEKYPLYIRSMMGQLEREVRIQGQLRHPHILQLLSIVEDDRYLYMLLEHCPGGSLRSLCARQPHYRLGEGTAARYFAQILQGVEFMHRKCYVHRDLKEENMLLTSDDEVRICDFGWSAEVQAEKALKTTCGTPHYWPPEIFNNECQDTAVDLWALGTLVYELLVGHQPFWGSKEEIKKKVLAVDLRYPPNLLTEEAISVFKGLMQRDPRRRTPARELLEECPWVARALEPRTPAEGCRTRKAFTPPAPRIGASMIDTTASRAREVSRQPSVKTEKYPERQPAVQAVRSGPLRSQLPSQVVAPIIRPPPEAPQSSPAPLSAALPNSMTSMFFPQEPLIPPLGVEAQVFRQGPLLPRPCLHPPVLPFQNNQAPFQILPGQPARLAPGAPGLALGTAR</sequence>
<proteinExistence type="predicted"/>
<keyword evidence="14" id="KW-1185">Reference proteome</keyword>
<evidence type="ECO:0000256" key="1">
    <source>
        <dbReference type="ARBA" id="ARBA00011245"/>
    </source>
</evidence>
<evidence type="ECO:0000256" key="3">
    <source>
        <dbReference type="ARBA" id="ARBA00022679"/>
    </source>
</evidence>
<evidence type="ECO:0000259" key="12">
    <source>
        <dbReference type="PROSITE" id="PS50011"/>
    </source>
</evidence>
<dbReference type="OrthoDB" id="4062651at2759"/>
<dbReference type="SUPFAM" id="SSF56112">
    <property type="entry name" value="Protein kinase-like (PK-like)"/>
    <property type="match status" value="1"/>
</dbReference>
<accession>A0A812UEW7</accession>
<feature type="compositionally biased region" description="Low complexity" evidence="11">
    <location>
        <begin position="20"/>
        <end position="29"/>
    </location>
</feature>
<gene>
    <name evidence="13" type="primary">AUR3</name>
    <name evidence="13" type="ORF">SNAT2548_LOCUS31850</name>
</gene>
<evidence type="ECO:0000256" key="7">
    <source>
        <dbReference type="PIRSR" id="PIRSR630616-1"/>
    </source>
</evidence>
<dbReference type="InterPro" id="IPR011009">
    <property type="entry name" value="Kinase-like_dom_sf"/>
</dbReference>
<evidence type="ECO:0000256" key="8">
    <source>
        <dbReference type="PIRSR" id="PIRSR630616-2"/>
    </source>
</evidence>
<feature type="binding site" evidence="8">
    <location>
        <begin position="296"/>
        <end position="297"/>
    </location>
    <ligand>
        <name>ATP</name>
        <dbReference type="ChEBI" id="CHEBI:30616"/>
    </ligand>
</feature>
<dbReference type="Gene3D" id="1.10.510.10">
    <property type="entry name" value="Transferase(Phosphotransferase) domain 1"/>
    <property type="match status" value="1"/>
</dbReference>
<reference evidence="13" key="1">
    <citation type="submission" date="2021-02" db="EMBL/GenBank/DDBJ databases">
        <authorList>
            <person name="Dougan E. K."/>
            <person name="Rhodes N."/>
            <person name="Thang M."/>
            <person name="Chan C."/>
        </authorList>
    </citation>
    <scope>NUCLEOTIDE SEQUENCE</scope>
</reference>
<dbReference type="SMART" id="SM00220">
    <property type="entry name" value="S_TKc"/>
    <property type="match status" value="1"/>
</dbReference>
<feature type="active site" description="Proton acceptor" evidence="7">
    <location>
        <position position="292"/>
    </location>
</feature>
<dbReference type="InterPro" id="IPR000719">
    <property type="entry name" value="Prot_kinase_dom"/>
</dbReference>
<feature type="compositionally biased region" description="Basic and acidic residues" evidence="11">
    <location>
        <begin position="458"/>
        <end position="475"/>
    </location>
</feature>
<evidence type="ECO:0000256" key="9">
    <source>
        <dbReference type="PIRSR" id="PIRSR630616-3"/>
    </source>
</evidence>
<feature type="region of interest" description="Disordered" evidence="11">
    <location>
        <begin position="108"/>
        <end position="153"/>
    </location>
</feature>
<dbReference type="AlphaFoldDB" id="A0A812UEW7"/>
<organism evidence="13 14">
    <name type="scientific">Symbiodinium natans</name>
    <dbReference type="NCBI Taxonomy" id="878477"/>
    <lineage>
        <taxon>Eukaryota</taxon>
        <taxon>Sar</taxon>
        <taxon>Alveolata</taxon>
        <taxon>Dinophyceae</taxon>
        <taxon>Suessiales</taxon>
        <taxon>Symbiodiniaceae</taxon>
        <taxon>Symbiodinium</taxon>
    </lineage>
</organism>
<evidence type="ECO:0000313" key="13">
    <source>
        <dbReference type="EMBL" id="CAE7563387.1"/>
    </source>
</evidence>
<keyword evidence="6 8" id="KW-0067">ATP-binding</keyword>
<evidence type="ECO:0000256" key="10">
    <source>
        <dbReference type="PROSITE-ProRule" id="PRU10141"/>
    </source>
</evidence>
<dbReference type="FunFam" id="3.30.200.20:FF:000042">
    <property type="entry name" value="Aurora kinase A"/>
    <property type="match status" value="1"/>
</dbReference>
<name>A0A812UEW7_9DINO</name>
<dbReference type="Proteomes" id="UP000604046">
    <property type="component" value="Unassembled WGS sequence"/>
</dbReference>
<protein>
    <submittedName>
        <fullName evidence="13">AUR3 protein</fullName>
    </submittedName>
</protein>
<dbReference type="FunFam" id="1.10.510.10:FF:000571">
    <property type="entry name" value="Maternal embryonic leucine zipper kinase"/>
    <property type="match status" value="1"/>
</dbReference>
<evidence type="ECO:0000256" key="6">
    <source>
        <dbReference type="ARBA" id="ARBA00022840"/>
    </source>
</evidence>
<feature type="region of interest" description="Disordered" evidence="11">
    <location>
        <begin position="1"/>
        <end position="29"/>
    </location>
</feature>
<dbReference type="PROSITE" id="PS00107">
    <property type="entry name" value="PROTEIN_KINASE_ATP"/>
    <property type="match status" value="1"/>
</dbReference>
<feature type="region of interest" description="Disordered" evidence="11">
    <location>
        <begin position="456"/>
        <end position="486"/>
    </location>
</feature>
<dbReference type="InterPro" id="IPR017441">
    <property type="entry name" value="Protein_kinase_ATP_BS"/>
</dbReference>
<feature type="compositionally biased region" description="Basic and acidic residues" evidence="11">
    <location>
        <begin position="108"/>
        <end position="127"/>
    </location>
</feature>
<feature type="binding site" evidence="8 10">
    <location>
        <position position="196"/>
    </location>
    <ligand>
        <name>ATP</name>
        <dbReference type="ChEBI" id="CHEBI:30616"/>
    </ligand>
</feature>
<dbReference type="GO" id="GO:0005524">
    <property type="term" value="F:ATP binding"/>
    <property type="evidence" value="ECO:0007669"/>
    <property type="project" value="UniProtKB-UniRule"/>
</dbReference>
<evidence type="ECO:0000256" key="4">
    <source>
        <dbReference type="ARBA" id="ARBA00022741"/>
    </source>
</evidence>
<dbReference type="Pfam" id="PF00069">
    <property type="entry name" value="Pkinase"/>
    <property type="match status" value="1"/>
</dbReference>
<feature type="binding site" evidence="8">
    <location>
        <position position="310"/>
    </location>
    <ligand>
        <name>ATP</name>
        <dbReference type="ChEBI" id="CHEBI:30616"/>
    </ligand>
</feature>
<keyword evidence="4 8" id="KW-0547">Nucleotide-binding</keyword>
<evidence type="ECO:0000256" key="5">
    <source>
        <dbReference type="ARBA" id="ARBA00022777"/>
    </source>
</evidence>
<comment type="caution">
    <text evidence="13">The sequence shown here is derived from an EMBL/GenBank/DDBJ whole genome shotgun (WGS) entry which is preliminary data.</text>
</comment>
<evidence type="ECO:0000313" key="14">
    <source>
        <dbReference type="Proteomes" id="UP000604046"/>
    </source>
</evidence>
<dbReference type="GO" id="GO:0004674">
    <property type="term" value="F:protein serine/threonine kinase activity"/>
    <property type="evidence" value="ECO:0007669"/>
    <property type="project" value="UniProtKB-KW"/>
</dbReference>
<dbReference type="PROSITE" id="PS00108">
    <property type="entry name" value="PROTEIN_KINASE_ST"/>
    <property type="match status" value="1"/>
</dbReference>
<dbReference type="PROSITE" id="PS50011">
    <property type="entry name" value="PROTEIN_KINASE_DOM"/>
    <property type="match status" value="1"/>
</dbReference>
<evidence type="ECO:0000256" key="11">
    <source>
        <dbReference type="SAM" id="MobiDB-lite"/>
    </source>
</evidence>
<evidence type="ECO:0000256" key="2">
    <source>
        <dbReference type="ARBA" id="ARBA00022527"/>
    </source>
</evidence>
<feature type="domain" description="Protein kinase" evidence="12">
    <location>
        <begin position="167"/>
        <end position="421"/>
    </location>
</feature>
<dbReference type="InterPro" id="IPR008271">
    <property type="entry name" value="Ser/Thr_kinase_AS"/>
</dbReference>
<keyword evidence="3" id="KW-0808">Transferase</keyword>
<keyword evidence="2" id="KW-0723">Serine/threonine-protein kinase</keyword>
<dbReference type="InterPro" id="IPR030616">
    <property type="entry name" value="Aur-like"/>
</dbReference>
<comment type="subunit">
    <text evidence="1">Monomer.</text>
</comment>
<feature type="cross-link" description="Glycyl lysine isopeptide (Lys-Gly) (interchain with G-Cter in SUMO2)" evidence="9">
    <location>
        <position position="294"/>
    </location>
</feature>
<dbReference type="PANTHER" id="PTHR24350">
    <property type="entry name" value="SERINE/THREONINE-PROTEIN KINASE IAL-RELATED"/>
    <property type="match status" value="1"/>
</dbReference>
<keyword evidence="5" id="KW-0418">Kinase</keyword>
<dbReference type="EMBL" id="CAJNDS010002679">
    <property type="protein sequence ID" value="CAE7563387.1"/>
    <property type="molecule type" value="Genomic_DNA"/>
</dbReference>